<feature type="transmembrane region" description="Helical" evidence="6">
    <location>
        <begin position="397"/>
        <end position="419"/>
    </location>
</feature>
<feature type="transmembrane region" description="Helical" evidence="6">
    <location>
        <begin position="162"/>
        <end position="182"/>
    </location>
</feature>
<dbReference type="Pfam" id="PF01943">
    <property type="entry name" value="Polysacc_synt"/>
    <property type="match status" value="1"/>
</dbReference>
<feature type="transmembrane region" description="Helical" evidence="6">
    <location>
        <begin position="21"/>
        <end position="45"/>
    </location>
</feature>
<keyword evidence="4 6" id="KW-1133">Transmembrane helix</keyword>
<evidence type="ECO:0000313" key="7">
    <source>
        <dbReference type="EMBL" id="GAA4091282.1"/>
    </source>
</evidence>
<evidence type="ECO:0000256" key="6">
    <source>
        <dbReference type="SAM" id="Phobius"/>
    </source>
</evidence>
<feature type="transmembrane region" description="Helical" evidence="6">
    <location>
        <begin position="129"/>
        <end position="150"/>
    </location>
</feature>
<evidence type="ECO:0000256" key="2">
    <source>
        <dbReference type="ARBA" id="ARBA00022475"/>
    </source>
</evidence>
<keyword evidence="3 6" id="KW-0812">Transmembrane</keyword>
<evidence type="ECO:0000256" key="3">
    <source>
        <dbReference type="ARBA" id="ARBA00022692"/>
    </source>
</evidence>
<dbReference type="InterPro" id="IPR050833">
    <property type="entry name" value="Poly_Biosynth_Transport"/>
</dbReference>
<dbReference type="PANTHER" id="PTHR30250">
    <property type="entry name" value="PST FAMILY PREDICTED COLANIC ACID TRANSPORTER"/>
    <property type="match status" value="1"/>
</dbReference>
<proteinExistence type="predicted"/>
<comment type="subcellular location">
    <subcellularLocation>
        <location evidence="1">Cell membrane</location>
        <topology evidence="1">Multi-pass membrane protein</topology>
    </subcellularLocation>
</comment>
<feature type="transmembrane region" description="Helical" evidence="6">
    <location>
        <begin position="270"/>
        <end position="292"/>
    </location>
</feature>
<organism evidence="7 8">
    <name type="scientific">Zhongshania borealis</name>
    <dbReference type="NCBI Taxonomy" id="889488"/>
    <lineage>
        <taxon>Bacteria</taxon>
        <taxon>Pseudomonadati</taxon>
        <taxon>Pseudomonadota</taxon>
        <taxon>Gammaproteobacteria</taxon>
        <taxon>Cellvibrionales</taxon>
        <taxon>Spongiibacteraceae</taxon>
        <taxon>Zhongshania</taxon>
    </lineage>
</organism>
<evidence type="ECO:0000256" key="5">
    <source>
        <dbReference type="ARBA" id="ARBA00023136"/>
    </source>
</evidence>
<sequence length="432" mass="46698">MGCVVLEKIAKLIFIDENKELIISSFFAFAVRILGALSAFLATFFIAKFLGAEESGYYFLAFSVVTVLAVFSGVGLENTVLRYIGSDSAYSASVFQKSLIIVLVVSSLSAGGIYFASYHVATVIFSKPALYPVLQAMSVGVIGLAVLTVASMALQGLRRIPMSIWILNISVNLFLVACVYSADVSLATYLASAYSVSAMLTAIFGVVLFWYFKPRIVGSFVSWKAVFSSCMPLWVVAIMTQLAQWSGQFFAGIYVESDLVALLAVAQRTAMLSSFVLVAVNLVVAPQFAALYRQGDMLSLEILAIKSVKLISVLALPLIGMMLIFPSFIMSMFGSEYVAGVPLLRILAIGQFVNAITGSVGFLLMMSGYERDMRNLMIISGCFALSLTWLLTANYGIIGAAVSTAVVVAAQNLMAVYFVKKRLGFNTLAVWR</sequence>
<evidence type="ECO:0000256" key="4">
    <source>
        <dbReference type="ARBA" id="ARBA00022989"/>
    </source>
</evidence>
<evidence type="ECO:0000313" key="8">
    <source>
        <dbReference type="Proteomes" id="UP001500392"/>
    </source>
</evidence>
<dbReference type="EMBL" id="BAABDM010000002">
    <property type="protein sequence ID" value="GAA4091282.1"/>
    <property type="molecule type" value="Genomic_DNA"/>
</dbReference>
<name>A0ABP7WKZ7_9GAMM</name>
<dbReference type="Proteomes" id="UP001500392">
    <property type="component" value="Unassembled WGS sequence"/>
</dbReference>
<dbReference type="PANTHER" id="PTHR30250:SF11">
    <property type="entry name" value="O-ANTIGEN TRANSPORTER-RELATED"/>
    <property type="match status" value="1"/>
</dbReference>
<feature type="transmembrane region" description="Helical" evidence="6">
    <location>
        <begin position="313"/>
        <end position="334"/>
    </location>
</feature>
<keyword evidence="5 6" id="KW-0472">Membrane</keyword>
<dbReference type="InterPro" id="IPR002797">
    <property type="entry name" value="Polysacc_synth"/>
</dbReference>
<keyword evidence="8" id="KW-1185">Reference proteome</keyword>
<protein>
    <submittedName>
        <fullName evidence="7">Oligosaccharide flippase family protein</fullName>
    </submittedName>
</protein>
<feature type="transmembrane region" description="Helical" evidence="6">
    <location>
        <begin position="233"/>
        <end position="255"/>
    </location>
</feature>
<feature type="transmembrane region" description="Helical" evidence="6">
    <location>
        <begin position="373"/>
        <end position="391"/>
    </location>
</feature>
<reference evidence="8" key="1">
    <citation type="journal article" date="2019" name="Int. J. Syst. Evol. Microbiol.">
        <title>The Global Catalogue of Microorganisms (GCM) 10K type strain sequencing project: providing services to taxonomists for standard genome sequencing and annotation.</title>
        <authorList>
            <consortium name="The Broad Institute Genomics Platform"/>
            <consortium name="The Broad Institute Genome Sequencing Center for Infectious Disease"/>
            <person name="Wu L."/>
            <person name="Ma J."/>
        </authorList>
    </citation>
    <scope>NUCLEOTIDE SEQUENCE [LARGE SCALE GENOMIC DNA]</scope>
    <source>
        <strain evidence="8">JCM 17304</strain>
    </source>
</reference>
<keyword evidence="2" id="KW-1003">Cell membrane</keyword>
<feature type="transmembrane region" description="Helical" evidence="6">
    <location>
        <begin position="188"/>
        <end position="212"/>
    </location>
</feature>
<evidence type="ECO:0000256" key="1">
    <source>
        <dbReference type="ARBA" id="ARBA00004651"/>
    </source>
</evidence>
<accession>A0ABP7WKZ7</accession>
<feature type="transmembrane region" description="Helical" evidence="6">
    <location>
        <begin position="98"/>
        <end position="117"/>
    </location>
</feature>
<comment type="caution">
    <text evidence="7">The sequence shown here is derived from an EMBL/GenBank/DDBJ whole genome shotgun (WGS) entry which is preliminary data.</text>
</comment>
<feature type="transmembrane region" description="Helical" evidence="6">
    <location>
        <begin position="346"/>
        <end position="366"/>
    </location>
</feature>
<gene>
    <name evidence="7" type="ORF">GCM10022414_13170</name>
</gene>
<feature type="transmembrane region" description="Helical" evidence="6">
    <location>
        <begin position="57"/>
        <end position="77"/>
    </location>
</feature>